<sequence>MFDTFLRVLEFKDSFYLNYDLAKEYLKEYELEIKEHYEILKTMLNALNKEVLKGSAK</sequence>
<dbReference type="STRING" id="360107.CHAB381_0279"/>
<evidence type="ECO:0000313" key="1">
    <source>
        <dbReference type="EMBL" id="ABS50929.1"/>
    </source>
</evidence>
<reference evidence="2" key="1">
    <citation type="submission" date="2007-07" db="EMBL/GenBank/DDBJ databases">
        <title>Complete genome sequence of Campylobacter hominis ATCC BAA-381, a commensal isolated from the human gastrointestinal tract.</title>
        <authorList>
            <person name="Fouts D.E."/>
            <person name="Mongodin E.F."/>
            <person name="Puiu D."/>
            <person name="Sebastian Y."/>
            <person name="Miller W.G."/>
            <person name="Mandrell R.E."/>
            <person name="Nelson K.E."/>
        </authorList>
    </citation>
    <scope>NUCLEOTIDE SEQUENCE [LARGE SCALE GENOMIC DNA]</scope>
    <source>
        <strain evidence="2">ATCC BAA-381 / LMG 19568 / NCTC 13146 / CH001A</strain>
    </source>
</reference>
<proteinExistence type="predicted"/>
<dbReference type="HOGENOM" id="CLU_2987979_0_0_7"/>
<organism evidence="1 2">
    <name type="scientific">Campylobacter hominis (strain ATCC BAA-381 / DSM 21671 / CCUG 45161 / LMG 19568 / NCTC 13146 / CH001A)</name>
    <dbReference type="NCBI Taxonomy" id="360107"/>
    <lineage>
        <taxon>Bacteria</taxon>
        <taxon>Pseudomonadati</taxon>
        <taxon>Campylobacterota</taxon>
        <taxon>Epsilonproteobacteria</taxon>
        <taxon>Campylobacterales</taxon>
        <taxon>Campylobacteraceae</taxon>
        <taxon>Campylobacter</taxon>
    </lineage>
</organism>
<dbReference type="Proteomes" id="UP000002407">
    <property type="component" value="Chromosome"/>
</dbReference>
<dbReference type="AlphaFoldDB" id="A7I041"/>
<keyword evidence="2" id="KW-1185">Reference proteome</keyword>
<name>A7I041_CAMHC</name>
<dbReference type="EMBL" id="CP000776">
    <property type="protein sequence ID" value="ABS50929.1"/>
    <property type="molecule type" value="Genomic_DNA"/>
</dbReference>
<protein>
    <submittedName>
        <fullName evidence="1">Uncharacterized protein</fullName>
    </submittedName>
</protein>
<dbReference type="RefSeq" id="WP_012108163.1">
    <property type="nucleotide sequence ID" value="NC_009714.1"/>
</dbReference>
<gene>
    <name evidence="1" type="ordered locus">CHAB381_0279</name>
</gene>
<accession>A7I041</accession>
<dbReference type="KEGG" id="cha:CHAB381_0279"/>
<evidence type="ECO:0000313" key="2">
    <source>
        <dbReference type="Proteomes" id="UP000002407"/>
    </source>
</evidence>